<protein>
    <submittedName>
        <fullName evidence="1">Uncharacterized protein</fullName>
    </submittedName>
</protein>
<gene>
    <name evidence="1" type="ORF">AVEN_144020_1</name>
</gene>
<dbReference type="AlphaFoldDB" id="A0A4Y2DEJ9"/>
<keyword evidence="2" id="KW-1185">Reference proteome</keyword>
<dbReference type="Proteomes" id="UP000499080">
    <property type="component" value="Unassembled WGS sequence"/>
</dbReference>
<reference evidence="1 2" key="1">
    <citation type="journal article" date="2019" name="Sci. Rep.">
        <title>Orb-weaving spider Araneus ventricosus genome elucidates the spidroin gene catalogue.</title>
        <authorList>
            <person name="Kono N."/>
            <person name="Nakamura H."/>
            <person name="Ohtoshi R."/>
            <person name="Moran D.A.P."/>
            <person name="Shinohara A."/>
            <person name="Yoshida Y."/>
            <person name="Fujiwara M."/>
            <person name="Mori M."/>
            <person name="Tomita M."/>
            <person name="Arakawa K."/>
        </authorList>
    </citation>
    <scope>NUCLEOTIDE SEQUENCE [LARGE SCALE GENOMIC DNA]</scope>
</reference>
<organism evidence="1 2">
    <name type="scientific">Araneus ventricosus</name>
    <name type="common">Orbweaver spider</name>
    <name type="synonym">Epeira ventricosa</name>
    <dbReference type="NCBI Taxonomy" id="182803"/>
    <lineage>
        <taxon>Eukaryota</taxon>
        <taxon>Metazoa</taxon>
        <taxon>Ecdysozoa</taxon>
        <taxon>Arthropoda</taxon>
        <taxon>Chelicerata</taxon>
        <taxon>Arachnida</taxon>
        <taxon>Araneae</taxon>
        <taxon>Araneomorphae</taxon>
        <taxon>Entelegynae</taxon>
        <taxon>Araneoidea</taxon>
        <taxon>Araneidae</taxon>
        <taxon>Araneus</taxon>
    </lineage>
</organism>
<comment type="caution">
    <text evidence="1">The sequence shown here is derived from an EMBL/GenBank/DDBJ whole genome shotgun (WGS) entry which is preliminary data.</text>
</comment>
<proteinExistence type="predicted"/>
<accession>A0A4Y2DEJ9</accession>
<name>A0A4Y2DEJ9_ARAVE</name>
<sequence>MVVRTGSVLCVMPTLCRSTTTLALMQHCSYNNCCNGSADRCLTIPPIFPILFPVTINLFQHLRRFLVWQNFPSDDGVLNSCHTLASLSGGGFLQYRYTEIGLMM</sequence>
<evidence type="ECO:0000313" key="2">
    <source>
        <dbReference type="Proteomes" id="UP000499080"/>
    </source>
</evidence>
<evidence type="ECO:0000313" key="1">
    <source>
        <dbReference type="EMBL" id="GBM15223.1"/>
    </source>
</evidence>
<dbReference type="EMBL" id="BGPR01000357">
    <property type="protein sequence ID" value="GBM15223.1"/>
    <property type="molecule type" value="Genomic_DNA"/>
</dbReference>